<comment type="caution">
    <text evidence="1">The sequence shown here is derived from an EMBL/GenBank/DDBJ whole genome shotgun (WGS) entry which is preliminary data.</text>
</comment>
<sequence>MQSLDGRQFRAVADTVGGEVEATTLFTYHEEDGEVWAEYSGGRVRRGYLVGTRTGDRLEFRYAQLNTVGETNTGHCVSTIETLPDGRLRLAEKWQWESRDGEGTSVVEEVG</sequence>
<dbReference type="RefSeq" id="WP_233730900.1">
    <property type="nucleotide sequence ID" value="NZ_JAJVCN010000003.1"/>
</dbReference>
<evidence type="ECO:0008006" key="3">
    <source>
        <dbReference type="Google" id="ProtNLM"/>
    </source>
</evidence>
<evidence type="ECO:0000313" key="1">
    <source>
        <dbReference type="EMBL" id="MCE7009501.1"/>
    </source>
</evidence>
<reference evidence="1 2" key="1">
    <citation type="submission" date="2021-12" db="EMBL/GenBank/DDBJ databases">
        <title>Genome sequence of Kibdelosporangium philippinense ATCC 49844.</title>
        <authorList>
            <person name="Fedorov E.A."/>
            <person name="Omeragic M."/>
            <person name="Shalygina K.F."/>
            <person name="Maclea K.S."/>
        </authorList>
    </citation>
    <scope>NUCLEOTIDE SEQUENCE [LARGE SCALE GENOMIC DNA]</scope>
    <source>
        <strain evidence="1 2">ATCC 49844</strain>
    </source>
</reference>
<gene>
    <name evidence="1" type="ORF">LWC34_42835</name>
</gene>
<dbReference type="Proteomes" id="UP001521150">
    <property type="component" value="Unassembled WGS sequence"/>
</dbReference>
<evidence type="ECO:0000313" key="2">
    <source>
        <dbReference type="Proteomes" id="UP001521150"/>
    </source>
</evidence>
<dbReference type="Pfam" id="PF26421">
    <property type="entry name" value="Avidin_like"/>
    <property type="match status" value="1"/>
</dbReference>
<accession>A0ABS8ZP21</accession>
<dbReference type="InterPro" id="IPR058595">
    <property type="entry name" value="Avidin-like"/>
</dbReference>
<proteinExistence type="predicted"/>
<name>A0ABS8ZP21_9PSEU</name>
<protein>
    <recommendedName>
        <fullName evidence="3">N-acetylglutamate synthase</fullName>
    </recommendedName>
</protein>
<dbReference type="EMBL" id="JAJVCN010000003">
    <property type="protein sequence ID" value="MCE7009501.1"/>
    <property type="molecule type" value="Genomic_DNA"/>
</dbReference>
<organism evidence="1 2">
    <name type="scientific">Kibdelosporangium philippinense</name>
    <dbReference type="NCBI Taxonomy" id="211113"/>
    <lineage>
        <taxon>Bacteria</taxon>
        <taxon>Bacillati</taxon>
        <taxon>Actinomycetota</taxon>
        <taxon>Actinomycetes</taxon>
        <taxon>Pseudonocardiales</taxon>
        <taxon>Pseudonocardiaceae</taxon>
        <taxon>Kibdelosporangium</taxon>
    </lineage>
</organism>
<keyword evidence="2" id="KW-1185">Reference proteome</keyword>